<dbReference type="EMBL" id="JACBZH010000001">
    <property type="protein sequence ID" value="NYH88240.1"/>
    <property type="molecule type" value="Genomic_DNA"/>
</dbReference>
<reference evidence="1 2" key="1">
    <citation type="submission" date="2020-07" db="EMBL/GenBank/DDBJ databases">
        <title>Sequencing the genomes of 1000 actinobacteria strains.</title>
        <authorList>
            <person name="Klenk H.-P."/>
        </authorList>
    </citation>
    <scope>NUCLEOTIDE SEQUENCE [LARGE SCALE GENOMIC DNA]</scope>
    <source>
        <strain evidence="1 2">DSM 18448</strain>
    </source>
</reference>
<sequence>MLQSTDDDGGHGRAGALEALLDVARVPEVIRDYPIASDVFEQNDYEQIVAIAWRHQFNDDRSRFKREIRELQEHVSQRILDNLETIE</sequence>
<accession>A0A852ZGU1</accession>
<name>A0A852ZGU1_9ACTN</name>
<dbReference type="Proteomes" id="UP000579605">
    <property type="component" value="Unassembled WGS sequence"/>
</dbReference>
<gene>
    <name evidence="1" type="ORF">F4554_000878</name>
</gene>
<protein>
    <submittedName>
        <fullName evidence="1">Uncharacterized protein</fullName>
    </submittedName>
</protein>
<keyword evidence="2" id="KW-1185">Reference proteome</keyword>
<dbReference type="RefSeq" id="WP_179786175.1">
    <property type="nucleotide sequence ID" value="NZ_BAAARR010000004.1"/>
</dbReference>
<proteinExistence type="predicted"/>
<evidence type="ECO:0000313" key="1">
    <source>
        <dbReference type="EMBL" id="NYH88240.1"/>
    </source>
</evidence>
<dbReference type="AlphaFoldDB" id="A0A852ZGU1"/>
<organism evidence="1 2">
    <name type="scientific">Actinopolymorpha rutila</name>
    <dbReference type="NCBI Taxonomy" id="446787"/>
    <lineage>
        <taxon>Bacteria</taxon>
        <taxon>Bacillati</taxon>
        <taxon>Actinomycetota</taxon>
        <taxon>Actinomycetes</taxon>
        <taxon>Propionibacteriales</taxon>
        <taxon>Actinopolymorphaceae</taxon>
        <taxon>Actinopolymorpha</taxon>
    </lineage>
</organism>
<comment type="caution">
    <text evidence="1">The sequence shown here is derived from an EMBL/GenBank/DDBJ whole genome shotgun (WGS) entry which is preliminary data.</text>
</comment>
<evidence type="ECO:0000313" key="2">
    <source>
        <dbReference type="Proteomes" id="UP000579605"/>
    </source>
</evidence>